<dbReference type="InterPro" id="IPR003448">
    <property type="entry name" value="Mopterin_biosynth_MoaE"/>
</dbReference>
<sequence length="146" mass="15885">MIRVVVQPDPIDIAAEFGVLNGLEAGGIATFAGQVRRDDGVEALELEHYPGMTETMLGRLAREAAERWSLSGVTVVHRVGRMVPGEHIVFVAAAAAHRAAALDACAYLIDRLKTDAPFWKREHVGGDARWVAARASDDRAAERWRG</sequence>
<comment type="similarity">
    <text evidence="2">Belongs to the MoaE family.</text>
</comment>
<evidence type="ECO:0000256" key="8">
    <source>
        <dbReference type="ARBA" id="ARBA00029745"/>
    </source>
</evidence>
<evidence type="ECO:0000256" key="10">
    <source>
        <dbReference type="ARBA" id="ARBA00030781"/>
    </source>
</evidence>
<reference evidence="13 14" key="1">
    <citation type="submission" date="2023-09" db="EMBL/GenBank/DDBJ databases">
        <authorList>
            <person name="Rey-Velasco X."/>
        </authorList>
    </citation>
    <scope>NUCLEOTIDE SEQUENCE [LARGE SCALE GENOMIC DNA]</scope>
    <source>
        <strain evidence="13 14">W311</strain>
    </source>
</reference>
<dbReference type="EC" id="2.8.1.12" evidence="3"/>
<comment type="pathway">
    <text evidence="1">Cofactor biosynthesis; molybdopterin biosynthesis.</text>
</comment>
<evidence type="ECO:0000313" key="13">
    <source>
        <dbReference type="EMBL" id="WNO53055.1"/>
    </source>
</evidence>
<evidence type="ECO:0000256" key="5">
    <source>
        <dbReference type="ARBA" id="ARBA00023150"/>
    </source>
</evidence>
<keyword evidence="14" id="KW-1185">Reference proteome</keyword>
<comment type="catalytic activity">
    <reaction evidence="12">
        <text>2 [molybdopterin-synthase sulfur-carrier protein]-C-terminal-Gly-aminoethanethioate + cyclic pyranopterin phosphate + H2O = molybdopterin + 2 [molybdopterin-synthase sulfur-carrier protein]-C-terminal Gly-Gly + 2 H(+)</text>
        <dbReference type="Rhea" id="RHEA:26333"/>
        <dbReference type="Rhea" id="RHEA-COMP:12202"/>
        <dbReference type="Rhea" id="RHEA-COMP:19907"/>
        <dbReference type="ChEBI" id="CHEBI:15377"/>
        <dbReference type="ChEBI" id="CHEBI:15378"/>
        <dbReference type="ChEBI" id="CHEBI:58698"/>
        <dbReference type="ChEBI" id="CHEBI:59648"/>
        <dbReference type="ChEBI" id="CHEBI:90778"/>
        <dbReference type="ChEBI" id="CHEBI:232372"/>
        <dbReference type="EC" id="2.8.1.12"/>
    </reaction>
</comment>
<proteinExistence type="inferred from homology"/>
<dbReference type="CDD" id="cd00756">
    <property type="entry name" value="MoaE"/>
    <property type="match status" value="1"/>
</dbReference>
<name>A0ABZ0B6Y9_9SPHN</name>
<dbReference type="RefSeq" id="WP_313914131.1">
    <property type="nucleotide sequence ID" value="NZ_CP135076.1"/>
</dbReference>
<evidence type="ECO:0000256" key="9">
    <source>
        <dbReference type="ARBA" id="ARBA00030407"/>
    </source>
</evidence>
<evidence type="ECO:0000313" key="14">
    <source>
        <dbReference type="Proteomes" id="UP001302249"/>
    </source>
</evidence>
<evidence type="ECO:0000256" key="12">
    <source>
        <dbReference type="ARBA" id="ARBA00049878"/>
    </source>
</evidence>
<comment type="function">
    <text evidence="6">Converts molybdopterin precursor Z into molybdopterin. This requires the incorporation of two sulfur atoms into precursor Z to generate a dithiolene group. The sulfur is provided by MoaD.</text>
</comment>
<evidence type="ECO:0000256" key="6">
    <source>
        <dbReference type="ARBA" id="ARBA00025448"/>
    </source>
</evidence>
<dbReference type="Proteomes" id="UP001302249">
    <property type="component" value="Chromosome"/>
</dbReference>
<dbReference type="EMBL" id="CP135076">
    <property type="protein sequence ID" value="WNO53055.1"/>
    <property type="molecule type" value="Genomic_DNA"/>
</dbReference>
<evidence type="ECO:0000256" key="2">
    <source>
        <dbReference type="ARBA" id="ARBA00005426"/>
    </source>
</evidence>
<dbReference type="PANTHER" id="PTHR23404">
    <property type="entry name" value="MOLYBDOPTERIN SYNTHASE RELATED"/>
    <property type="match status" value="1"/>
</dbReference>
<evidence type="ECO:0000256" key="1">
    <source>
        <dbReference type="ARBA" id="ARBA00005046"/>
    </source>
</evidence>
<gene>
    <name evidence="13" type="ORF">RPR59_11390</name>
</gene>
<dbReference type="SUPFAM" id="SSF54690">
    <property type="entry name" value="Molybdopterin synthase subunit MoaE"/>
    <property type="match status" value="1"/>
</dbReference>
<comment type="subunit">
    <text evidence="7">Heterotetramer of 2 MoaD subunits and 2 MoaE subunits. Also stable as homodimer. The enzyme changes between these two forms during catalysis.</text>
</comment>
<dbReference type="Pfam" id="PF02391">
    <property type="entry name" value="MoaE"/>
    <property type="match status" value="1"/>
</dbReference>
<evidence type="ECO:0000256" key="4">
    <source>
        <dbReference type="ARBA" id="ARBA00013858"/>
    </source>
</evidence>
<protein>
    <recommendedName>
        <fullName evidence="4">Molybdopterin synthase catalytic subunit</fullName>
        <ecNumber evidence="3">2.8.1.12</ecNumber>
    </recommendedName>
    <alternativeName>
        <fullName evidence="10">MPT synthase subunit 2</fullName>
    </alternativeName>
    <alternativeName>
        <fullName evidence="8">Molybdenum cofactor biosynthesis protein E</fullName>
    </alternativeName>
    <alternativeName>
        <fullName evidence="9">Molybdopterin-converting factor large subunit</fullName>
    </alternativeName>
    <alternativeName>
        <fullName evidence="11">Molybdopterin-converting factor subunit 2</fullName>
    </alternativeName>
</protein>
<evidence type="ECO:0000256" key="11">
    <source>
        <dbReference type="ARBA" id="ARBA00032474"/>
    </source>
</evidence>
<dbReference type="InterPro" id="IPR036563">
    <property type="entry name" value="MoaE_sf"/>
</dbReference>
<evidence type="ECO:0000256" key="7">
    <source>
        <dbReference type="ARBA" id="ARBA00026066"/>
    </source>
</evidence>
<dbReference type="Gene3D" id="3.90.1170.40">
    <property type="entry name" value="Molybdopterin biosynthesis MoaE subunit"/>
    <property type="match status" value="1"/>
</dbReference>
<accession>A0ABZ0B6Y9</accession>
<keyword evidence="5" id="KW-0501">Molybdenum cofactor biosynthesis</keyword>
<evidence type="ECO:0000256" key="3">
    <source>
        <dbReference type="ARBA" id="ARBA00011950"/>
    </source>
</evidence>
<organism evidence="13 14">
    <name type="scientific">Stakelama saccharophila</name>
    <dbReference type="NCBI Taxonomy" id="3075605"/>
    <lineage>
        <taxon>Bacteria</taxon>
        <taxon>Pseudomonadati</taxon>
        <taxon>Pseudomonadota</taxon>
        <taxon>Alphaproteobacteria</taxon>
        <taxon>Sphingomonadales</taxon>
        <taxon>Sphingomonadaceae</taxon>
        <taxon>Stakelama</taxon>
    </lineage>
</organism>